<proteinExistence type="predicted"/>
<gene>
    <name evidence="1" type="ORF">ACOLOM_LOCUS10304</name>
</gene>
<protein>
    <submittedName>
        <fullName evidence="1">1164_t:CDS:1</fullName>
    </submittedName>
</protein>
<comment type="caution">
    <text evidence="1">The sequence shown here is derived from an EMBL/GenBank/DDBJ whole genome shotgun (WGS) entry which is preliminary data.</text>
</comment>
<feature type="non-terminal residue" evidence="1">
    <location>
        <position position="1"/>
    </location>
</feature>
<keyword evidence="2" id="KW-1185">Reference proteome</keyword>
<dbReference type="Proteomes" id="UP000789525">
    <property type="component" value="Unassembled WGS sequence"/>
</dbReference>
<evidence type="ECO:0000313" key="1">
    <source>
        <dbReference type="EMBL" id="CAG8702365.1"/>
    </source>
</evidence>
<feature type="non-terminal residue" evidence="1">
    <location>
        <position position="542"/>
    </location>
</feature>
<sequence length="542" mass="60619">TTEKLKAMSNTDVRHWTFAGLKREADGKFKDSDLAKILMDATASPAGAFGARGTPGIMRTVEIMTIQMARRWAYTTFQEWNPDPEIWMAAQALYEQVDRLELYPGLQAEDTKPPGPGAGLCPGYTVSRAILADAIALTRGDRFYTHDFTPSIYTSWGFKDCQRNPSNPDMKNNLIRLGKEKKYSFDRPAPLNPIKAVESTPAIYEITSRGGRGFKTNYGAKAREIIDGGGYFALLDDIRGEVHRRAIQQAVFHNIEHTAPIARNIESKLRALVHVKSFTLVGTSTRCIDIVKDGLPLKTHDHLSGTVFEQQADQMFKDIYSYIFHEVDPTFVLNLNDIVKKHVSYLMRYIEPQVGDSNGILPSLSSIKEAIVSYWVDRRGDCGRFYDSIVANGFSKTDVMNDVLALAVLSTVELSHRTFRDANHEHRERIVAAAFGDEHIPMSELEGYTDVSLGEAVSSVSNNNIQSGDRVFVSLKKAMADENTYPNVNQIVLNRPKDQRLLLGDGLVKLLGEDYVLEVGLQWHAAILLPRPPQAKDYLVAY</sequence>
<organism evidence="1 2">
    <name type="scientific">Acaulospora colombiana</name>
    <dbReference type="NCBI Taxonomy" id="27376"/>
    <lineage>
        <taxon>Eukaryota</taxon>
        <taxon>Fungi</taxon>
        <taxon>Fungi incertae sedis</taxon>
        <taxon>Mucoromycota</taxon>
        <taxon>Glomeromycotina</taxon>
        <taxon>Glomeromycetes</taxon>
        <taxon>Diversisporales</taxon>
        <taxon>Acaulosporaceae</taxon>
        <taxon>Acaulospora</taxon>
    </lineage>
</organism>
<dbReference type="EMBL" id="CAJVPT010032734">
    <property type="protein sequence ID" value="CAG8702365.1"/>
    <property type="molecule type" value="Genomic_DNA"/>
</dbReference>
<evidence type="ECO:0000313" key="2">
    <source>
        <dbReference type="Proteomes" id="UP000789525"/>
    </source>
</evidence>
<name>A0ACA9PEW7_9GLOM</name>
<reference evidence="1" key="1">
    <citation type="submission" date="2021-06" db="EMBL/GenBank/DDBJ databases">
        <authorList>
            <person name="Kallberg Y."/>
            <person name="Tangrot J."/>
            <person name="Rosling A."/>
        </authorList>
    </citation>
    <scope>NUCLEOTIDE SEQUENCE</scope>
    <source>
        <strain evidence="1">CL356</strain>
    </source>
</reference>
<accession>A0ACA9PEW7</accession>